<dbReference type="EMBL" id="OIVN01003622">
    <property type="protein sequence ID" value="SPD12491.1"/>
    <property type="molecule type" value="Genomic_DNA"/>
</dbReference>
<dbReference type="SUPFAM" id="SSF56672">
    <property type="entry name" value="DNA/RNA polymerases"/>
    <property type="match status" value="1"/>
</dbReference>
<dbReference type="InterPro" id="IPR043502">
    <property type="entry name" value="DNA/RNA_pol_sf"/>
</dbReference>
<accession>A0A2N9HLA3</accession>
<protein>
    <recommendedName>
        <fullName evidence="2">Reverse transcriptase domain-containing protein</fullName>
    </recommendedName>
</protein>
<feature type="region of interest" description="Disordered" evidence="1">
    <location>
        <begin position="1"/>
        <end position="29"/>
    </location>
</feature>
<organism evidence="3">
    <name type="scientific">Fagus sylvatica</name>
    <name type="common">Beechnut</name>
    <dbReference type="NCBI Taxonomy" id="28930"/>
    <lineage>
        <taxon>Eukaryota</taxon>
        <taxon>Viridiplantae</taxon>
        <taxon>Streptophyta</taxon>
        <taxon>Embryophyta</taxon>
        <taxon>Tracheophyta</taxon>
        <taxon>Spermatophyta</taxon>
        <taxon>Magnoliopsida</taxon>
        <taxon>eudicotyledons</taxon>
        <taxon>Gunneridae</taxon>
        <taxon>Pentapetalae</taxon>
        <taxon>rosids</taxon>
        <taxon>fabids</taxon>
        <taxon>Fagales</taxon>
        <taxon>Fagaceae</taxon>
        <taxon>Fagus</taxon>
    </lineage>
</organism>
<reference evidence="3" key="1">
    <citation type="submission" date="2018-02" db="EMBL/GenBank/DDBJ databases">
        <authorList>
            <person name="Cohen D.B."/>
            <person name="Kent A.D."/>
        </authorList>
    </citation>
    <scope>NUCLEOTIDE SEQUENCE</scope>
</reference>
<dbReference type="CDD" id="cd01650">
    <property type="entry name" value="RT_nLTR_like"/>
    <property type="match status" value="1"/>
</dbReference>
<evidence type="ECO:0000259" key="2">
    <source>
        <dbReference type="PROSITE" id="PS50878"/>
    </source>
</evidence>
<feature type="domain" description="Reverse transcriptase" evidence="2">
    <location>
        <begin position="205"/>
        <end position="486"/>
    </location>
</feature>
<gene>
    <name evidence="3" type="ORF">FSB_LOCUS40373</name>
</gene>
<dbReference type="AlphaFoldDB" id="A0A2N9HLA3"/>
<evidence type="ECO:0000313" key="3">
    <source>
        <dbReference type="EMBL" id="SPD12491.1"/>
    </source>
</evidence>
<sequence length="698" mass="76735">MALPLSPKPLSTISLPPHPTTTQSSSTPMALIPPPPSPSALRLCGPEMVAAPKSLKDAWNCLVFGSPLYKFVKKLKVSKNDLNLGGISTVLASSKPETKFSQRPSILSSNLPPQKPTCKKKKLSHGNSTKISEGKISFGSKSLESNVISDEDNILLSAIPSADEIKQTLFSLGSDKSPGPDGMSALFYKHYWEIISHDLIEAITSFFTRGHILTEINRTFITLIPKSDKAAKVNQFRPISLCNTIYKIISKILAARLKPLLHKVISPWQSAFVPGRVIQDNSIIAHEVLNTMKRKSGFVGLMALKIDTEKAFDTMEWPFILNVLRLHGFSSTWINWVSQCISTPTFSFLINGSPFGNIKSSRGLRQGDPLSPFLYIIGADVLSRLLQRAESLGSLKGIKISPGCPQISHLQFADDLLIFSKAIPSSARSILDCLASYQAWSGQKINYSKSGVIFSKNTTGQTSANLCHLLNLKKSSPTTKHLGLPLELNRAKSSSFQDLIEKIQNRVAGWKTKLLSQAARTTLISNVAASIPSYTMSSLLLPKTICKKIDSSLRGFWWGASPGKNHMCLKSWKSICQPKSYGGLGLRRSLDTNYALISKLGWSLAVDEDKAWVSLLKSKYLKGVPFMQIIPSQNCSWLWKGILKSRSLLRKGLCTKIGNGQHTAIWESPWIPSLDNFIPPAPTNIHPSIHRVADLIIS</sequence>
<proteinExistence type="predicted"/>
<dbReference type="Pfam" id="PF00078">
    <property type="entry name" value="RVT_1"/>
    <property type="match status" value="1"/>
</dbReference>
<evidence type="ECO:0000256" key="1">
    <source>
        <dbReference type="SAM" id="MobiDB-lite"/>
    </source>
</evidence>
<feature type="region of interest" description="Disordered" evidence="1">
    <location>
        <begin position="102"/>
        <end position="128"/>
    </location>
</feature>
<feature type="compositionally biased region" description="Polar residues" evidence="1">
    <location>
        <begin position="102"/>
        <end position="112"/>
    </location>
</feature>
<dbReference type="PANTHER" id="PTHR33116">
    <property type="entry name" value="REVERSE TRANSCRIPTASE ZINC-BINDING DOMAIN-CONTAINING PROTEIN-RELATED-RELATED"/>
    <property type="match status" value="1"/>
</dbReference>
<dbReference type="PROSITE" id="PS50878">
    <property type="entry name" value="RT_POL"/>
    <property type="match status" value="1"/>
</dbReference>
<name>A0A2N9HLA3_FAGSY</name>
<dbReference type="PANTHER" id="PTHR33116:SF86">
    <property type="entry name" value="REVERSE TRANSCRIPTASE DOMAIN-CONTAINING PROTEIN"/>
    <property type="match status" value="1"/>
</dbReference>
<dbReference type="InterPro" id="IPR000477">
    <property type="entry name" value="RT_dom"/>
</dbReference>